<dbReference type="NCBIfam" id="NF004231">
    <property type="entry name" value="PRK05679.1"/>
    <property type="match status" value="1"/>
</dbReference>
<evidence type="ECO:0000313" key="9">
    <source>
        <dbReference type="Proteomes" id="UP000481583"/>
    </source>
</evidence>
<evidence type="ECO:0000256" key="1">
    <source>
        <dbReference type="ARBA" id="ARBA00007301"/>
    </source>
</evidence>
<keyword evidence="2" id="KW-0285">Flavoprotein</keyword>
<keyword evidence="3 5" id="KW-0288">FMN</keyword>
<dbReference type="InterPro" id="IPR019576">
    <property type="entry name" value="Pyridoxamine_oxidase_dimer_C"/>
</dbReference>
<evidence type="ECO:0000259" key="7">
    <source>
        <dbReference type="Pfam" id="PF10590"/>
    </source>
</evidence>
<dbReference type="SUPFAM" id="SSF50475">
    <property type="entry name" value="FMN-binding split barrel"/>
    <property type="match status" value="1"/>
</dbReference>
<dbReference type="AlphaFoldDB" id="A0A6G4U1X8"/>
<dbReference type="InterPro" id="IPR012349">
    <property type="entry name" value="Split_barrel_FMN-bd"/>
</dbReference>
<dbReference type="GO" id="GO:0004733">
    <property type="term" value="F:pyridoxamine phosphate oxidase activity"/>
    <property type="evidence" value="ECO:0007669"/>
    <property type="project" value="UniProtKB-EC"/>
</dbReference>
<dbReference type="PANTHER" id="PTHR10851:SF0">
    <property type="entry name" value="PYRIDOXINE-5'-PHOSPHATE OXIDASE"/>
    <property type="match status" value="1"/>
</dbReference>
<comment type="similarity">
    <text evidence="1">Belongs to the pyridoxamine 5'-phosphate oxidase family.</text>
</comment>
<dbReference type="GO" id="GO:0010181">
    <property type="term" value="F:FMN binding"/>
    <property type="evidence" value="ECO:0007669"/>
    <property type="project" value="InterPro"/>
</dbReference>
<protein>
    <submittedName>
        <fullName evidence="8">Pyridoxal 5'-phosphate synthase</fullName>
        <ecNumber evidence="8">1.4.3.5</ecNumber>
    </submittedName>
</protein>
<dbReference type="Pfam" id="PF10590">
    <property type="entry name" value="PNP_phzG_C"/>
    <property type="match status" value="1"/>
</dbReference>
<evidence type="ECO:0000313" key="8">
    <source>
        <dbReference type="EMBL" id="NGN66235.1"/>
    </source>
</evidence>
<name>A0A6G4U1X8_9ACTN</name>
<feature type="binding site" evidence="5">
    <location>
        <position position="126"/>
    </location>
    <ligand>
        <name>FMN</name>
        <dbReference type="ChEBI" id="CHEBI:58210"/>
    </ligand>
</feature>
<dbReference type="Pfam" id="PF01243">
    <property type="entry name" value="PNPOx_N"/>
    <property type="match status" value="1"/>
</dbReference>
<keyword evidence="4 8" id="KW-0560">Oxidoreductase</keyword>
<evidence type="ECO:0000256" key="5">
    <source>
        <dbReference type="PIRSR" id="PIRSR000190-2"/>
    </source>
</evidence>
<sequence>MDDRLRPRPRKAGRAVTERLGDLLRTLKVWDRELPVFDPETAPDDPLDLFTDWFAGAVAAGEVEPHTMTLATADAEGDPDARTVMLHGADERGWQFATHRGSAKGRQLAVRPRAALHFYWPAVARQVRLRGSVTAAGPEESAADLARRSPGALAAALVGRQSEVLDSYGTLQRAADAAWERARREPDATVPGHTLYLLAPERVEFFQGDPARRHVRVNYRREQGGWVRELLWP</sequence>
<feature type="binding site" evidence="5">
    <location>
        <position position="216"/>
    </location>
    <ligand>
        <name>FMN</name>
        <dbReference type="ChEBI" id="CHEBI:58210"/>
    </ligand>
</feature>
<keyword evidence="9" id="KW-1185">Reference proteome</keyword>
<dbReference type="InterPro" id="IPR011576">
    <property type="entry name" value="Pyridox_Oxase_N"/>
</dbReference>
<evidence type="ECO:0000256" key="2">
    <source>
        <dbReference type="ARBA" id="ARBA00022630"/>
    </source>
</evidence>
<feature type="domain" description="Pyridoxine 5'-phosphate oxidase dimerisation C-terminal" evidence="7">
    <location>
        <begin position="195"/>
        <end position="233"/>
    </location>
</feature>
<comment type="cofactor">
    <cofactor evidence="5">
        <name>FMN</name>
        <dbReference type="ChEBI" id="CHEBI:58210"/>
    </cofactor>
    <text evidence="5">Binds 1 FMN per subunit.</text>
</comment>
<dbReference type="GO" id="GO:0008615">
    <property type="term" value="P:pyridoxine biosynthetic process"/>
    <property type="evidence" value="ECO:0007669"/>
    <property type="project" value="InterPro"/>
</dbReference>
<dbReference type="EMBL" id="JAAKZV010000088">
    <property type="protein sequence ID" value="NGN66235.1"/>
    <property type="molecule type" value="Genomic_DNA"/>
</dbReference>
<reference evidence="8 9" key="1">
    <citation type="submission" date="2020-02" db="EMBL/GenBank/DDBJ databases">
        <title>Whole-genome analyses of novel actinobacteria.</title>
        <authorList>
            <person name="Sahin N."/>
        </authorList>
    </citation>
    <scope>NUCLEOTIDE SEQUENCE [LARGE SCALE GENOMIC DNA]</scope>
    <source>
        <strain evidence="8 9">A7024</strain>
    </source>
</reference>
<dbReference type="Proteomes" id="UP000481583">
    <property type="component" value="Unassembled WGS sequence"/>
</dbReference>
<comment type="caution">
    <text evidence="8">The sequence shown here is derived from an EMBL/GenBank/DDBJ whole genome shotgun (WGS) entry which is preliminary data.</text>
</comment>
<evidence type="ECO:0000256" key="4">
    <source>
        <dbReference type="ARBA" id="ARBA00023002"/>
    </source>
</evidence>
<dbReference type="Gene3D" id="2.30.110.10">
    <property type="entry name" value="Electron Transport, Fmn-binding Protein, Chain A"/>
    <property type="match status" value="1"/>
</dbReference>
<dbReference type="PANTHER" id="PTHR10851">
    <property type="entry name" value="PYRIDOXINE-5-PHOSPHATE OXIDASE"/>
    <property type="match status" value="1"/>
</dbReference>
<dbReference type="PIRSF" id="PIRSF000190">
    <property type="entry name" value="Pyd_amn-ph_oxd"/>
    <property type="match status" value="1"/>
</dbReference>
<proteinExistence type="inferred from homology"/>
<feature type="binding site" evidence="5">
    <location>
        <position position="104"/>
    </location>
    <ligand>
        <name>FMN</name>
        <dbReference type="ChEBI" id="CHEBI:58210"/>
    </ligand>
</feature>
<evidence type="ECO:0000256" key="3">
    <source>
        <dbReference type="ARBA" id="ARBA00022643"/>
    </source>
</evidence>
<dbReference type="EC" id="1.4.3.5" evidence="8"/>
<accession>A0A6G4U1X8</accession>
<dbReference type="InterPro" id="IPR000659">
    <property type="entry name" value="Pyridox_Oxase"/>
</dbReference>
<gene>
    <name evidence="8" type="ORF">G5C51_20335</name>
</gene>
<organism evidence="8 9">
    <name type="scientific">Streptomyces coryli</name>
    <dbReference type="NCBI Taxonomy" id="1128680"/>
    <lineage>
        <taxon>Bacteria</taxon>
        <taxon>Bacillati</taxon>
        <taxon>Actinomycetota</taxon>
        <taxon>Actinomycetes</taxon>
        <taxon>Kitasatosporales</taxon>
        <taxon>Streptomycetaceae</taxon>
        <taxon>Streptomyces</taxon>
    </lineage>
</organism>
<feature type="binding site" evidence="5">
    <location>
        <begin position="161"/>
        <end position="162"/>
    </location>
    <ligand>
        <name>FMN</name>
        <dbReference type="ChEBI" id="CHEBI:58210"/>
    </ligand>
</feature>
<feature type="domain" description="Pyridoxamine 5'-phosphate oxidase N-terminal" evidence="6">
    <location>
        <begin position="64"/>
        <end position="177"/>
    </location>
</feature>
<evidence type="ECO:0000259" key="6">
    <source>
        <dbReference type="Pfam" id="PF01243"/>
    </source>
</evidence>